<evidence type="ECO:0000259" key="7">
    <source>
        <dbReference type="Pfam" id="PF01545"/>
    </source>
</evidence>
<keyword evidence="4 6" id="KW-1133">Transmembrane helix</keyword>
<dbReference type="NCBIfam" id="TIGR01297">
    <property type="entry name" value="CDF"/>
    <property type="match status" value="1"/>
</dbReference>
<dbReference type="GO" id="GO:0016020">
    <property type="term" value="C:membrane"/>
    <property type="evidence" value="ECO:0007669"/>
    <property type="project" value="UniProtKB-SubCell"/>
</dbReference>
<organism evidence="8">
    <name type="scientific">marine sediment metagenome</name>
    <dbReference type="NCBI Taxonomy" id="412755"/>
    <lineage>
        <taxon>unclassified sequences</taxon>
        <taxon>metagenomes</taxon>
        <taxon>ecological metagenomes</taxon>
    </lineage>
</organism>
<reference evidence="8" key="1">
    <citation type="journal article" date="2014" name="Front. Microbiol.">
        <title>High frequency of phylogenetically diverse reductive dehalogenase-homologous genes in deep subseafloor sedimentary metagenomes.</title>
        <authorList>
            <person name="Kawai M."/>
            <person name="Futagami T."/>
            <person name="Toyoda A."/>
            <person name="Takaki Y."/>
            <person name="Nishi S."/>
            <person name="Hori S."/>
            <person name="Arai W."/>
            <person name="Tsubouchi T."/>
            <person name="Morono Y."/>
            <person name="Uchiyama I."/>
            <person name="Ito T."/>
            <person name="Fujiyama A."/>
            <person name="Inagaki F."/>
            <person name="Takami H."/>
        </authorList>
    </citation>
    <scope>NUCLEOTIDE SEQUENCE</scope>
    <source>
        <strain evidence="8">Expedition CK06-06</strain>
    </source>
</reference>
<dbReference type="EMBL" id="BART01029784">
    <property type="protein sequence ID" value="GAH10726.1"/>
    <property type="molecule type" value="Genomic_DNA"/>
</dbReference>
<keyword evidence="3 6" id="KW-0812">Transmembrane</keyword>
<feature type="domain" description="Cation efflux protein transmembrane" evidence="7">
    <location>
        <begin position="3"/>
        <end position="146"/>
    </location>
</feature>
<evidence type="ECO:0000256" key="2">
    <source>
        <dbReference type="ARBA" id="ARBA00022448"/>
    </source>
</evidence>
<dbReference type="Pfam" id="PF01545">
    <property type="entry name" value="Cation_efflux"/>
    <property type="match status" value="1"/>
</dbReference>
<dbReference type="SUPFAM" id="SSF161111">
    <property type="entry name" value="Cation efflux protein transmembrane domain-like"/>
    <property type="match status" value="1"/>
</dbReference>
<dbReference type="InterPro" id="IPR002524">
    <property type="entry name" value="Cation_efflux"/>
</dbReference>
<evidence type="ECO:0000256" key="5">
    <source>
        <dbReference type="ARBA" id="ARBA00023136"/>
    </source>
</evidence>
<evidence type="ECO:0000256" key="3">
    <source>
        <dbReference type="ARBA" id="ARBA00022692"/>
    </source>
</evidence>
<dbReference type="Gene3D" id="1.20.1510.10">
    <property type="entry name" value="Cation efflux protein transmembrane domain"/>
    <property type="match status" value="1"/>
</dbReference>
<proteinExistence type="predicted"/>
<protein>
    <recommendedName>
        <fullName evidence="7">Cation efflux protein transmembrane domain-containing protein</fullName>
    </recommendedName>
</protein>
<dbReference type="GO" id="GO:0008324">
    <property type="term" value="F:monoatomic cation transmembrane transporter activity"/>
    <property type="evidence" value="ECO:0007669"/>
    <property type="project" value="InterPro"/>
</dbReference>
<sequence>MVFAALVGITYAKRKPNEKFPYGYYKIENIISLIISLVIFYTAYNVIIISFSEIYNHFVGLPKQIMTSPVIFIFLIISLIISFSTTLYLRVIGKQTNSPIIQSQASEKFYDNLISSSVIIGFIGALFGVSFLDSIISLLIALLIII</sequence>
<dbReference type="InterPro" id="IPR050291">
    <property type="entry name" value="CDF_Transporter"/>
</dbReference>
<evidence type="ECO:0000256" key="1">
    <source>
        <dbReference type="ARBA" id="ARBA00004141"/>
    </source>
</evidence>
<feature type="transmembrane region" description="Helical" evidence="6">
    <location>
        <begin position="118"/>
        <end position="145"/>
    </location>
</feature>
<feature type="transmembrane region" description="Helical" evidence="6">
    <location>
        <begin position="30"/>
        <end position="49"/>
    </location>
</feature>
<evidence type="ECO:0000313" key="8">
    <source>
        <dbReference type="EMBL" id="GAH10726.1"/>
    </source>
</evidence>
<keyword evidence="5 6" id="KW-0472">Membrane</keyword>
<evidence type="ECO:0000256" key="6">
    <source>
        <dbReference type="SAM" id="Phobius"/>
    </source>
</evidence>
<name>X1CQN6_9ZZZZ</name>
<dbReference type="InterPro" id="IPR058533">
    <property type="entry name" value="Cation_efflux_TM"/>
</dbReference>
<accession>X1CQN6</accession>
<dbReference type="PANTHER" id="PTHR43840">
    <property type="entry name" value="MITOCHONDRIAL METAL TRANSPORTER 1-RELATED"/>
    <property type="match status" value="1"/>
</dbReference>
<dbReference type="PANTHER" id="PTHR43840:SF50">
    <property type="entry name" value="MANGANESE EFFLUX SYSTEM PROTEIN MNES"/>
    <property type="match status" value="1"/>
</dbReference>
<evidence type="ECO:0000256" key="4">
    <source>
        <dbReference type="ARBA" id="ARBA00022989"/>
    </source>
</evidence>
<keyword evidence="2" id="KW-0813">Transport</keyword>
<dbReference type="AlphaFoldDB" id="X1CQN6"/>
<dbReference type="InterPro" id="IPR027469">
    <property type="entry name" value="Cation_efflux_TMD_sf"/>
</dbReference>
<comment type="subcellular location">
    <subcellularLocation>
        <location evidence="1">Membrane</location>
        <topology evidence="1">Multi-pass membrane protein</topology>
    </subcellularLocation>
</comment>
<feature type="transmembrane region" description="Helical" evidence="6">
    <location>
        <begin position="70"/>
        <end position="89"/>
    </location>
</feature>
<gene>
    <name evidence="8" type="ORF">S01H4_52179</name>
</gene>
<comment type="caution">
    <text evidence="8">The sequence shown here is derived from an EMBL/GenBank/DDBJ whole genome shotgun (WGS) entry which is preliminary data.</text>
</comment>